<reference evidence="10 11" key="1">
    <citation type="journal article" date="2010" name="Nature">
        <title>The Ectocarpus genome and the independent evolution of multicellularity in brown algae.</title>
        <authorList>
            <person name="Cock J.M."/>
            <person name="Sterck L."/>
            <person name="Rouze P."/>
            <person name="Scornet D."/>
            <person name="Allen A.E."/>
            <person name="Amoutzias G."/>
            <person name="Anthouard V."/>
            <person name="Artiguenave F."/>
            <person name="Aury J.M."/>
            <person name="Badger J.H."/>
            <person name="Beszteri B."/>
            <person name="Billiau K."/>
            <person name="Bonnet E."/>
            <person name="Bothwell J.H."/>
            <person name="Bowler C."/>
            <person name="Boyen C."/>
            <person name="Brownlee C."/>
            <person name="Carrano C.J."/>
            <person name="Charrier B."/>
            <person name="Cho G.Y."/>
            <person name="Coelho S.M."/>
            <person name="Collen J."/>
            <person name="Corre E."/>
            <person name="Da Silva C."/>
            <person name="Delage L."/>
            <person name="Delaroque N."/>
            <person name="Dittami S.M."/>
            <person name="Doulbeau S."/>
            <person name="Elias M."/>
            <person name="Farnham G."/>
            <person name="Gachon C.M."/>
            <person name="Gschloessl B."/>
            <person name="Heesch S."/>
            <person name="Jabbari K."/>
            <person name="Jubin C."/>
            <person name="Kawai H."/>
            <person name="Kimura K."/>
            <person name="Kloareg B."/>
            <person name="Kupper F.C."/>
            <person name="Lang D."/>
            <person name="Le Bail A."/>
            <person name="Leblanc C."/>
            <person name="Lerouge P."/>
            <person name="Lohr M."/>
            <person name="Lopez P.J."/>
            <person name="Martens C."/>
            <person name="Maumus F."/>
            <person name="Michel G."/>
            <person name="Miranda-Saavedra D."/>
            <person name="Morales J."/>
            <person name="Moreau H."/>
            <person name="Motomura T."/>
            <person name="Nagasato C."/>
            <person name="Napoli C.A."/>
            <person name="Nelson D.R."/>
            <person name="Nyvall-Collen P."/>
            <person name="Peters A.F."/>
            <person name="Pommier C."/>
            <person name="Potin P."/>
            <person name="Poulain J."/>
            <person name="Quesneville H."/>
            <person name="Read B."/>
            <person name="Rensing S.A."/>
            <person name="Ritter A."/>
            <person name="Rousvoal S."/>
            <person name="Samanta M."/>
            <person name="Samson G."/>
            <person name="Schroeder D.C."/>
            <person name="Segurens B."/>
            <person name="Strittmatter M."/>
            <person name="Tonon T."/>
            <person name="Tregear J.W."/>
            <person name="Valentin K."/>
            <person name="von Dassow P."/>
            <person name="Yamagishi T."/>
            <person name="Van de Peer Y."/>
            <person name="Wincker P."/>
        </authorList>
    </citation>
    <scope>NUCLEOTIDE SEQUENCE [LARGE SCALE GENOMIC DNA]</scope>
    <source>
        <strain evidence="11">Ec32 / CCAP1310/4</strain>
    </source>
</reference>
<dbReference type="Gene3D" id="2.120.10.80">
    <property type="entry name" value="Kelch-type beta propeller"/>
    <property type="match status" value="1"/>
</dbReference>
<dbReference type="Pfam" id="PF24681">
    <property type="entry name" value="Kelch_KLHDC2_KLHL20_DRC7"/>
    <property type="match status" value="1"/>
</dbReference>
<dbReference type="InterPro" id="IPR050409">
    <property type="entry name" value="E3_ubiq-protein_ligase"/>
</dbReference>
<feature type="region of interest" description="Disordered" evidence="7">
    <location>
        <begin position="1520"/>
        <end position="1567"/>
    </location>
</feature>
<dbReference type="InterPro" id="IPR011009">
    <property type="entry name" value="Kinase-like_dom_sf"/>
</dbReference>
<dbReference type="InterPro" id="IPR000569">
    <property type="entry name" value="HECT_dom"/>
</dbReference>
<dbReference type="PANTHER" id="PTHR11254">
    <property type="entry name" value="HECT DOMAIN UBIQUITIN-PROTEIN LIGASE"/>
    <property type="match status" value="1"/>
</dbReference>
<dbReference type="PROSITE" id="PS00108">
    <property type="entry name" value="PROTEIN_KINASE_ST"/>
    <property type="match status" value="1"/>
</dbReference>
<feature type="domain" description="HECT" evidence="9">
    <location>
        <begin position="1413"/>
        <end position="1733"/>
    </location>
</feature>
<dbReference type="Gene3D" id="3.90.1750.10">
    <property type="entry name" value="Hect, E3 ligase catalytic domains"/>
    <property type="match status" value="1"/>
</dbReference>
<feature type="compositionally biased region" description="Basic and acidic residues" evidence="7">
    <location>
        <begin position="1470"/>
        <end position="1480"/>
    </location>
</feature>
<dbReference type="Proteomes" id="UP000002630">
    <property type="component" value="Linkage Group LG01"/>
</dbReference>
<dbReference type="PROSITE" id="PS50237">
    <property type="entry name" value="HECT"/>
    <property type="match status" value="1"/>
</dbReference>
<dbReference type="STRING" id="2880.D8LAX6"/>
<dbReference type="Pfam" id="PF00632">
    <property type="entry name" value="HECT"/>
    <property type="match status" value="1"/>
</dbReference>
<dbReference type="SUPFAM" id="SSF56112">
    <property type="entry name" value="Protein kinase-like (PK-like)"/>
    <property type="match status" value="1"/>
</dbReference>
<dbReference type="PROSITE" id="PS50011">
    <property type="entry name" value="PROTEIN_KINASE_DOM"/>
    <property type="match status" value="1"/>
</dbReference>
<feature type="region of interest" description="Disordered" evidence="7">
    <location>
        <begin position="380"/>
        <end position="461"/>
    </location>
</feature>
<sequence>MSVCRQAPWQGRWQHAALSYQGYIFVVGGWREGPGCLKDAWRSADGVRWTKTCSNTPWGGRMFHSMVEANGAMYVLGGSDGRQKLNDAWVSTDGRDWNLVTHECQWSPRSGHASICFENSLYVIGGEGSNGKLKDVWRSEDGAHWTRIEEDVRVARQGHAAVCHQRRVLVLGGVSEGTEFMNDCLADTPGAILNNGTLVVGGGAALRRPSYGGGGGRGSATSFGYAEGGGGGGGGSGAALSRRPSSRASRHQSMEDDLWGWFGDDRPPSETALHAMARGDAAESAAAGGIGVNGSAAENAGVTVSTLALTERLAKLSAGRVLLDRVRADTRSLASVVTSAVHSAFLGEGVAAAAAAAAAAVSGKAVTAQVSCPATRAVHFTAGCSPPGGRQRLRSGAEAGSEAKQKEDEDEDEEEGKESGEEVASSVDENGSSGASGLGLAAAAESTGDDEKSGGQAGGLRQRVVEARAEIEGLQREIRRLVRGGGEGGHAEETRARVAPLVERRAVLAPAARADAERMAKRLQEISEAQQSNHSNVDSAMREVERRARTAGGRVWALIRGQSRQHSSHDDDDDDDEGDDGNDGLNPVTEGGGSAGAGGGGGGGEATASTRTAGGGGGGGLFPSEHDGGGGGDAAAPEWVLSRLELTRMRRRGSFLDGDEVGPVRAAAAGAEAAAVSAAAAAAGEASTADSFGHLARLASVDGDGDRRDTDEAVSELRDAMEQHSAALSRLAGWMFNVAPPPPPPPLPAGGSEAGLMAAAPMENHPAAVGVEAHGDLPSPSCPGPSGESGFEVAGSSSEEDGVRAMLELSRESDVLESRVKRERFKAHRAADEEIHRTPEMYREACALGNALILKGHDYLSQALAEAGRDSAEASIMAEEASAWAGTVGELVDAEGLAAKGLALKAKVEELRNSVLDQEDVVTDCEGALDKRRRRGAKADELEPLQAALTSAEKAARRARRAGRKAAANAAALAHGLSPEIALDLPEALNPLIGRQKVVQDVSIAEIDLPLRRLKEYEAVRAMEDEGSTGGGQGRHRIFLAEYDDETVVLKGYALVNALQRRSLERELHILDRVRHGAIIRAGAIVEDDGGNENPIPMLYIEARPRQPWELQEAFRQVMCAVMHLHDSDVIHKDIKPGNILVHADGRFLLADFDVSKDTLGSNASATPAGGARGAEGGGRGEDGGGGSTPEAGEEGGFRGGTMEAETTRTSFAGTSGFMAPEAVREGRGARSPDPYLVTGVRHGAPHVSASTGRGSWLGGGIRKALLASLGHVQPGSRALPHAFSPTIPPARFPVAEGGGGAAAGGGGSAGVIPRSADVATADLLKALLAADPARRPRASDALQAKYFRVSHVSRLQQDGALLEQTRKLEAVRVLFRTVRDEAKPSGPLKWTVKRDSRYLVPSVIRLVRTDAAGSALRRALKITFQGEAGVDEGGILSEMYTLLFEAMMLPRFGLFENCDSPPPPTAEPLGRRPAKDPTEKSFAPRFSGAVAGAAANGAASVVDDPDDVSRFGAYLEPISGSVEEHVEEEEEEDDDDGDSFEARREAERSVVEGAAASGAGSGEGRAVSVSKMLPTARPGGYSDAQLGRYRAIGRLMVKCLLEGRRIGSRLAPSVFKFITGTDTTLRDLQDFDSQSFESLKWMLANTGMRDMGFDFEDVGLPDKGPVTDGNKAEYVSAKARLILVGSRRPALEALKAGFAEALRDLSPGAALFVELLSHADWRVLLCGEEHVSGPQGGGGFPLVGVPGWQGGPHWGKVFVLLLPGRPLGTVFVFGVGDALVPGSFRGQVGDHRALSAQVGGAPRGPHVLLPAGRSRL</sequence>
<evidence type="ECO:0000313" key="10">
    <source>
        <dbReference type="EMBL" id="CBN76485.1"/>
    </source>
</evidence>
<dbReference type="GO" id="GO:0005524">
    <property type="term" value="F:ATP binding"/>
    <property type="evidence" value="ECO:0007669"/>
    <property type="project" value="InterPro"/>
</dbReference>
<keyword evidence="4" id="KW-0808">Transferase</keyword>
<evidence type="ECO:0000256" key="6">
    <source>
        <dbReference type="PROSITE-ProRule" id="PRU00104"/>
    </source>
</evidence>
<dbReference type="EMBL" id="FN649726">
    <property type="protein sequence ID" value="CBN76485.1"/>
    <property type="molecule type" value="Genomic_DNA"/>
</dbReference>
<gene>
    <name evidence="10" type="ORF">Esi_0000_0077</name>
</gene>
<dbReference type="eggNOG" id="KOG0939">
    <property type="taxonomic scope" value="Eukaryota"/>
</dbReference>
<feature type="region of interest" description="Disordered" evidence="7">
    <location>
        <begin position="527"/>
        <end position="635"/>
    </location>
</feature>
<dbReference type="InterPro" id="IPR008271">
    <property type="entry name" value="Ser/Thr_kinase_AS"/>
</dbReference>
<dbReference type="EC" id="2.3.2.26" evidence="3"/>
<protein>
    <recommendedName>
        <fullName evidence="3">HECT-type E3 ubiquitin transferase</fullName>
        <ecNumber evidence="3">2.3.2.26</ecNumber>
    </recommendedName>
</protein>
<feature type="region of interest" description="Disordered" evidence="7">
    <location>
        <begin position="1460"/>
        <end position="1483"/>
    </location>
</feature>
<dbReference type="GO" id="GO:0005737">
    <property type="term" value="C:cytoplasm"/>
    <property type="evidence" value="ECO:0007669"/>
    <property type="project" value="TreeGrafter"/>
</dbReference>
<comment type="catalytic activity">
    <reaction evidence="1">
        <text>S-ubiquitinyl-[E2 ubiquitin-conjugating enzyme]-L-cysteine + [acceptor protein]-L-lysine = [E2 ubiquitin-conjugating enzyme]-L-cysteine + N(6)-ubiquitinyl-[acceptor protein]-L-lysine.</text>
        <dbReference type="EC" id="2.3.2.26"/>
    </reaction>
</comment>
<name>D8LAX6_ECTSI</name>
<feature type="region of interest" description="Disordered" evidence="7">
    <location>
        <begin position="226"/>
        <end position="252"/>
    </location>
</feature>
<feature type="compositionally biased region" description="Acidic residues" evidence="7">
    <location>
        <begin position="1526"/>
        <end position="1540"/>
    </location>
</feature>
<accession>D8LAX6</accession>
<evidence type="ECO:0000256" key="2">
    <source>
        <dbReference type="ARBA" id="ARBA00004906"/>
    </source>
</evidence>
<evidence type="ECO:0000256" key="5">
    <source>
        <dbReference type="ARBA" id="ARBA00022786"/>
    </source>
</evidence>
<feature type="compositionally biased region" description="Basic and acidic residues" evidence="7">
    <location>
        <begin position="1541"/>
        <end position="1551"/>
    </location>
</feature>
<evidence type="ECO:0000313" key="11">
    <source>
        <dbReference type="Proteomes" id="UP000002630"/>
    </source>
</evidence>
<dbReference type="GO" id="GO:0006511">
    <property type="term" value="P:ubiquitin-dependent protein catabolic process"/>
    <property type="evidence" value="ECO:0007669"/>
    <property type="project" value="TreeGrafter"/>
</dbReference>
<dbReference type="Gene3D" id="1.10.510.10">
    <property type="entry name" value="Transferase(Phosphotransferase) domain 1"/>
    <property type="match status" value="1"/>
</dbReference>
<dbReference type="InParanoid" id="D8LAX6"/>
<dbReference type="GO" id="GO:0061630">
    <property type="term" value="F:ubiquitin protein ligase activity"/>
    <property type="evidence" value="ECO:0007669"/>
    <property type="project" value="UniProtKB-EC"/>
</dbReference>
<dbReference type="InterPro" id="IPR000719">
    <property type="entry name" value="Prot_kinase_dom"/>
</dbReference>
<feature type="compositionally biased region" description="Gly residues" evidence="7">
    <location>
        <begin position="590"/>
        <end position="605"/>
    </location>
</feature>
<proteinExistence type="predicted"/>
<feature type="compositionally biased region" description="Gly residues" evidence="7">
    <location>
        <begin position="226"/>
        <end position="237"/>
    </location>
</feature>
<keyword evidence="11" id="KW-1185">Reference proteome</keyword>
<comment type="pathway">
    <text evidence="2">Protein modification; protein ubiquitination.</text>
</comment>
<organism evidence="10 11">
    <name type="scientific">Ectocarpus siliculosus</name>
    <name type="common">Brown alga</name>
    <name type="synonym">Conferva siliculosa</name>
    <dbReference type="NCBI Taxonomy" id="2880"/>
    <lineage>
        <taxon>Eukaryota</taxon>
        <taxon>Sar</taxon>
        <taxon>Stramenopiles</taxon>
        <taxon>Ochrophyta</taxon>
        <taxon>PX clade</taxon>
        <taxon>Phaeophyceae</taxon>
        <taxon>Ectocarpales</taxon>
        <taxon>Ectocarpaceae</taxon>
        <taxon>Ectocarpus</taxon>
    </lineage>
</organism>
<dbReference type="GO" id="GO:0004672">
    <property type="term" value="F:protein kinase activity"/>
    <property type="evidence" value="ECO:0007669"/>
    <property type="project" value="InterPro"/>
</dbReference>
<feature type="compositionally biased region" description="Low complexity" evidence="7">
    <location>
        <begin position="1552"/>
        <end position="1567"/>
    </location>
</feature>
<feature type="compositionally biased region" description="Gly residues" evidence="7">
    <location>
        <begin position="1171"/>
        <end position="1188"/>
    </location>
</feature>
<feature type="compositionally biased region" description="Polar residues" evidence="7">
    <location>
        <begin position="527"/>
        <end position="538"/>
    </location>
</feature>
<dbReference type="GO" id="GO:0016567">
    <property type="term" value="P:protein ubiquitination"/>
    <property type="evidence" value="ECO:0007669"/>
    <property type="project" value="TreeGrafter"/>
</dbReference>
<evidence type="ECO:0000256" key="3">
    <source>
        <dbReference type="ARBA" id="ARBA00012485"/>
    </source>
</evidence>
<dbReference type="SUPFAM" id="SSF56204">
    <property type="entry name" value="Hect, E3 ligase catalytic domain"/>
    <property type="match status" value="1"/>
</dbReference>
<keyword evidence="5 6" id="KW-0833">Ubl conjugation pathway</keyword>
<dbReference type="PANTHER" id="PTHR11254:SF440">
    <property type="entry name" value="E3 UBIQUITIN-PROTEIN LIGASE NEDD-4"/>
    <property type="match status" value="1"/>
</dbReference>
<comment type="caution">
    <text evidence="6">Lacks conserved residue(s) required for the propagation of feature annotation.</text>
</comment>
<dbReference type="SMART" id="SM00220">
    <property type="entry name" value="S_TKc"/>
    <property type="match status" value="1"/>
</dbReference>
<dbReference type="OrthoDB" id="206938at2759"/>
<feature type="region of interest" description="Disordered" evidence="7">
    <location>
        <begin position="1160"/>
        <end position="1230"/>
    </location>
</feature>
<evidence type="ECO:0000256" key="4">
    <source>
        <dbReference type="ARBA" id="ARBA00022679"/>
    </source>
</evidence>
<dbReference type="EMBL" id="FN647682">
    <property type="protein sequence ID" value="CBN76485.1"/>
    <property type="molecule type" value="Genomic_DNA"/>
</dbReference>
<dbReference type="InterPro" id="IPR035983">
    <property type="entry name" value="Hect_E3_ubiquitin_ligase"/>
</dbReference>
<evidence type="ECO:0000256" key="1">
    <source>
        <dbReference type="ARBA" id="ARBA00000885"/>
    </source>
</evidence>
<evidence type="ECO:0000259" key="9">
    <source>
        <dbReference type="PROSITE" id="PS50237"/>
    </source>
</evidence>
<feature type="compositionally biased region" description="Low complexity" evidence="7">
    <location>
        <begin position="422"/>
        <end position="444"/>
    </location>
</feature>
<feature type="compositionally biased region" description="Acidic residues" evidence="7">
    <location>
        <begin position="570"/>
        <end position="582"/>
    </location>
</feature>
<dbReference type="InterPro" id="IPR015915">
    <property type="entry name" value="Kelch-typ_b-propeller"/>
</dbReference>
<evidence type="ECO:0000259" key="8">
    <source>
        <dbReference type="PROSITE" id="PS50011"/>
    </source>
</evidence>
<evidence type="ECO:0000256" key="7">
    <source>
        <dbReference type="SAM" id="MobiDB-lite"/>
    </source>
</evidence>
<dbReference type="SUPFAM" id="SSF117281">
    <property type="entry name" value="Kelch motif"/>
    <property type="match status" value="1"/>
</dbReference>
<dbReference type="Pfam" id="PF00069">
    <property type="entry name" value="Pkinase"/>
    <property type="match status" value="1"/>
</dbReference>
<feature type="domain" description="Protein kinase" evidence="8">
    <location>
        <begin position="1024"/>
        <end position="1348"/>
    </location>
</feature>